<feature type="transmembrane region" description="Helical" evidence="1">
    <location>
        <begin position="6"/>
        <end position="24"/>
    </location>
</feature>
<sequence length="84" mass="8600">MVVASFIAGAGAMALVGLVGPVAMQGGLSMREAFANEMDQQAPALEPLDVVAIEAQLADAERAMDAAREGTDDNVSRLQALAGR</sequence>
<name>A0A1B1AJQ1_9PROT</name>
<reference evidence="2 3" key="1">
    <citation type="submission" date="2015-11" db="EMBL/GenBank/DDBJ databases">
        <title>Whole-Genome Sequence of Candidatus Oderbacter manganicum from the National Park Lower Oder Valley, Germany.</title>
        <authorList>
            <person name="Braun B."/>
            <person name="Liere K."/>
            <person name="Szewzyk U."/>
        </authorList>
    </citation>
    <scope>NUCLEOTIDE SEQUENCE [LARGE SCALE GENOMIC DNA]</scope>
    <source>
        <strain evidence="2 3">OTSz_A_272</strain>
    </source>
</reference>
<keyword evidence="3" id="KW-1185">Reference proteome</keyword>
<dbReference type="KEGG" id="cbot:ATE48_13200"/>
<proteinExistence type="predicted"/>
<dbReference type="InParanoid" id="A0A1B1AJQ1"/>
<gene>
    <name evidence="2" type="ORF">ATE48_13200</name>
</gene>
<dbReference type="AlphaFoldDB" id="A0A1B1AJQ1"/>
<accession>A0A1B1AJQ1</accession>
<protein>
    <submittedName>
        <fullName evidence="2">Uncharacterized protein</fullName>
    </submittedName>
</protein>
<organism evidence="2 3">
    <name type="scientific">Candidatus Viadribacter manganicus</name>
    <dbReference type="NCBI Taxonomy" id="1759059"/>
    <lineage>
        <taxon>Bacteria</taxon>
        <taxon>Pseudomonadati</taxon>
        <taxon>Pseudomonadota</taxon>
        <taxon>Alphaproteobacteria</taxon>
        <taxon>Hyphomonadales</taxon>
        <taxon>Hyphomonadaceae</taxon>
        <taxon>Candidatus Viadribacter</taxon>
    </lineage>
</organism>
<evidence type="ECO:0000256" key="1">
    <source>
        <dbReference type="SAM" id="Phobius"/>
    </source>
</evidence>
<dbReference type="Proteomes" id="UP000092498">
    <property type="component" value="Chromosome"/>
</dbReference>
<dbReference type="EMBL" id="CP013244">
    <property type="protein sequence ID" value="ANP46799.1"/>
    <property type="molecule type" value="Genomic_DNA"/>
</dbReference>
<evidence type="ECO:0000313" key="2">
    <source>
        <dbReference type="EMBL" id="ANP46799.1"/>
    </source>
</evidence>
<keyword evidence="1" id="KW-0812">Transmembrane</keyword>
<evidence type="ECO:0000313" key="3">
    <source>
        <dbReference type="Proteomes" id="UP000092498"/>
    </source>
</evidence>
<keyword evidence="1" id="KW-1133">Transmembrane helix</keyword>
<keyword evidence="1" id="KW-0472">Membrane</keyword>